<protein>
    <recommendedName>
        <fullName evidence="5">Alpha-ribazole phosphatase</fullName>
    </recommendedName>
</protein>
<dbReference type="SMART" id="SM00855">
    <property type="entry name" value="PGAM"/>
    <property type="match status" value="1"/>
</dbReference>
<dbReference type="Pfam" id="PF00300">
    <property type="entry name" value="His_Phos_1"/>
    <property type="match status" value="1"/>
</dbReference>
<proteinExistence type="predicted"/>
<evidence type="ECO:0000313" key="3">
    <source>
        <dbReference type="EMBL" id="OGC09906.1"/>
    </source>
</evidence>
<dbReference type="PIRSF" id="PIRSF000709">
    <property type="entry name" value="6PFK_2-Ptase"/>
    <property type="match status" value="1"/>
</dbReference>
<name>A0A1F4RP53_UNCSA</name>
<dbReference type="AlphaFoldDB" id="A0A1F4RP53"/>
<evidence type="ECO:0000313" key="4">
    <source>
        <dbReference type="Proteomes" id="UP000179095"/>
    </source>
</evidence>
<reference evidence="3 4" key="1">
    <citation type="journal article" date="2016" name="Nat. Commun.">
        <title>Thousands of microbial genomes shed light on interconnected biogeochemical processes in an aquifer system.</title>
        <authorList>
            <person name="Anantharaman K."/>
            <person name="Brown C.T."/>
            <person name="Hug L.A."/>
            <person name="Sharon I."/>
            <person name="Castelle C.J."/>
            <person name="Probst A.J."/>
            <person name="Thomas B.C."/>
            <person name="Singh A."/>
            <person name="Wilkins M.J."/>
            <person name="Karaoz U."/>
            <person name="Brodie E.L."/>
            <person name="Williams K.H."/>
            <person name="Hubbard S.S."/>
            <person name="Banfield J.F."/>
        </authorList>
    </citation>
    <scope>NUCLEOTIDE SEQUENCE [LARGE SCALE GENOMIC DNA]</scope>
</reference>
<accession>A0A1F4RP53</accession>
<sequence>MRLILVRHGATENLKYNGVTDVPLSRNGYLQAELIKRRLEKEPIRKIYTSDLSRAVETAKTINLPHGVEIEIEPDLREINFGLWEGLSFPEISTRYKEQFGMWMKEAIDFRFPEGGTLGEVRRRVIKVLTRIKMEQKGKDVAIVGHGGPIKIMLCEVLNLDLANFWKISLDRGSVSLVELGEESQMVSLMNDTCHLTPPFPGGGE</sequence>
<feature type="binding site" evidence="2">
    <location>
        <position position="54"/>
    </location>
    <ligand>
        <name>substrate</name>
    </ligand>
</feature>
<dbReference type="Gene3D" id="3.40.50.1240">
    <property type="entry name" value="Phosphoglycerate mutase-like"/>
    <property type="match status" value="1"/>
</dbReference>
<dbReference type="GO" id="GO:0016791">
    <property type="term" value="F:phosphatase activity"/>
    <property type="evidence" value="ECO:0007669"/>
    <property type="project" value="TreeGrafter"/>
</dbReference>
<dbReference type="InterPro" id="IPR029033">
    <property type="entry name" value="His_PPase_superfam"/>
</dbReference>
<dbReference type="InterPro" id="IPR050275">
    <property type="entry name" value="PGM_Phosphatase"/>
</dbReference>
<dbReference type="InterPro" id="IPR013078">
    <property type="entry name" value="His_Pase_superF_clade-1"/>
</dbReference>
<gene>
    <name evidence="3" type="ORF">A3F86_00725</name>
</gene>
<organism evidence="3 4">
    <name type="scientific">candidate division WOR-1 bacterium RIFCSPLOWO2_12_FULL_45_9</name>
    <dbReference type="NCBI Taxonomy" id="1802568"/>
    <lineage>
        <taxon>Bacteria</taxon>
        <taxon>Bacillati</taxon>
        <taxon>Saganbacteria</taxon>
    </lineage>
</organism>
<evidence type="ECO:0000256" key="1">
    <source>
        <dbReference type="PIRSR" id="PIRSR613078-1"/>
    </source>
</evidence>
<feature type="active site" description="Proton donor/acceptor" evidence="1">
    <location>
        <position position="78"/>
    </location>
</feature>
<dbReference type="PANTHER" id="PTHR48100">
    <property type="entry name" value="BROAD-SPECIFICITY PHOSPHATASE YOR283W-RELATED"/>
    <property type="match status" value="1"/>
</dbReference>
<evidence type="ECO:0000256" key="2">
    <source>
        <dbReference type="PIRSR" id="PIRSR613078-2"/>
    </source>
</evidence>
<feature type="active site" description="Tele-phosphohistidine intermediate" evidence="1">
    <location>
        <position position="8"/>
    </location>
</feature>
<dbReference type="STRING" id="1802568.A3F86_00725"/>
<dbReference type="EMBL" id="METQ01000010">
    <property type="protein sequence ID" value="OGC09906.1"/>
    <property type="molecule type" value="Genomic_DNA"/>
</dbReference>
<dbReference type="SUPFAM" id="SSF53254">
    <property type="entry name" value="Phosphoglycerate mutase-like"/>
    <property type="match status" value="1"/>
</dbReference>
<comment type="caution">
    <text evidence="3">The sequence shown here is derived from an EMBL/GenBank/DDBJ whole genome shotgun (WGS) entry which is preliminary data.</text>
</comment>
<evidence type="ECO:0008006" key="5">
    <source>
        <dbReference type="Google" id="ProtNLM"/>
    </source>
</evidence>
<dbReference type="CDD" id="cd07067">
    <property type="entry name" value="HP_PGM_like"/>
    <property type="match status" value="1"/>
</dbReference>
<dbReference type="Proteomes" id="UP000179095">
    <property type="component" value="Unassembled WGS sequence"/>
</dbReference>